<dbReference type="InterPro" id="IPR001915">
    <property type="entry name" value="Peptidase_M48"/>
</dbReference>
<evidence type="ECO:0000259" key="12">
    <source>
        <dbReference type="Pfam" id="PF01435"/>
    </source>
</evidence>
<feature type="domain" description="Peptidase M48" evidence="12">
    <location>
        <begin position="166"/>
        <end position="283"/>
    </location>
</feature>
<comment type="caution">
    <text evidence="13">The sequence shown here is derived from an EMBL/GenBank/DDBJ whole genome shotgun (WGS) entry which is preliminary data.</text>
</comment>
<dbReference type="GO" id="GO:0004222">
    <property type="term" value="F:metalloendopeptidase activity"/>
    <property type="evidence" value="ECO:0007669"/>
    <property type="project" value="InterPro"/>
</dbReference>
<dbReference type="PANTHER" id="PTHR43221">
    <property type="entry name" value="PROTEASE HTPX"/>
    <property type="match status" value="1"/>
</dbReference>
<keyword evidence="4 11" id="KW-0812">Transmembrane</keyword>
<keyword evidence="7" id="KW-0862">Zinc</keyword>
<feature type="transmembrane region" description="Helical" evidence="11">
    <location>
        <begin position="72"/>
        <end position="97"/>
    </location>
</feature>
<dbReference type="CDD" id="cd07328">
    <property type="entry name" value="M48_Ste24p_like"/>
    <property type="match status" value="1"/>
</dbReference>
<dbReference type="AlphaFoldDB" id="A0A3E1YD65"/>
<sequence>MFAMTNFYPECQRNAGLALIEPTLLFKQQIVKAISCVVLFFILYVVLLLTAVALAVACISGGALLFRTYPGWLTGAISISFIVLGGMVLFFLMKFLFSKRSSSNPYRREILAANHPYLFDFIQQLVKDTRIRFPKKIFLVPDSNTSMFDDPSLLSLFWAPRKNLEIGIGLINSVNLSELKMLLAHEFAHFSKRSMKLGCYVYTFNKRLYNLLYENEQWNEIEANWQHKNHLFSFYAHITSKILHVIQSILKKFYSITNQQYLELSKEMEWYADTIAVNLSSTETAISGLRRQEMGAYCLDHCFHKLPDLAEKSLRFDNIFLVQQSLIHYYAMQHHLSLDDAGLPIISDNYFQSFLKSKVQLREQWTSHLTRESRETHFKDANITCEPLSLSAWVLFTDPEQLQQAMTNHIYELTTPSFDSLEMISADEYIDELAERHQLYEYPCVFNDYYDNRAFSEFNESYSTPLSREDLTSNNMATIYHPAVVLRMRSFYRDRQDAEMLQAISNGELKTKHFEFNGQKYSAPRAQQLSRMLWEHVNQEQDWLKHHDEFAFRYHYTIAQQESQEIADLLVEQYTEILKYQQSGQRLNNQVIKIIHCVSLIFNSSDQHSAILPDLFDVLSTECWNFKMLLAQLVNSPIYHSFPEEVDDKIRKFREQDCRFVDDMVPDYVAIQSLHEISSTLMEHFNSGIILLKKTYLDFILTLEPGN</sequence>
<keyword evidence="8 11" id="KW-1133">Transmembrane helix</keyword>
<evidence type="ECO:0000256" key="10">
    <source>
        <dbReference type="ARBA" id="ARBA00023136"/>
    </source>
</evidence>
<accession>A0A3E1YD65</accession>
<evidence type="ECO:0000256" key="9">
    <source>
        <dbReference type="ARBA" id="ARBA00023049"/>
    </source>
</evidence>
<dbReference type="GO" id="GO:0006508">
    <property type="term" value="P:proteolysis"/>
    <property type="evidence" value="ECO:0007669"/>
    <property type="project" value="UniProtKB-KW"/>
</dbReference>
<evidence type="ECO:0000256" key="6">
    <source>
        <dbReference type="ARBA" id="ARBA00022801"/>
    </source>
</evidence>
<keyword evidence="2" id="KW-1003">Cell membrane</keyword>
<keyword evidence="14" id="KW-1185">Reference proteome</keyword>
<comment type="cofactor">
    <cofactor evidence="1">
        <name>Zn(2+)</name>
        <dbReference type="ChEBI" id="CHEBI:29105"/>
    </cofactor>
</comment>
<evidence type="ECO:0000256" key="4">
    <source>
        <dbReference type="ARBA" id="ARBA00022692"/>
    </source>
</evidence>
<keyword evidence="10 11" id="KW-0472">Membrane</keyword>
<feature type="transmembrane region" description="Helical" evidence="11">
    <location>
        <begin position="37"/>
        <end position="66"/>
    </location>
</feature>
<evidence type="ECO:0000256" key="8">
    <source>
        <dbReference type="ARBA" id="ARBA00022989"/>
    </source>
</evidence>
<dbReference type="InterPro" id="IPR050083">
    <property type="entry name" value="HtpX_protease"/>
</dbReference>
<organism evidence="13 14">
    <name type="scientific">Chitinophaga silvatica</name>
    <dbReference type="NCBI Taxonomy" id="2282649"/>
    <lineage>
        <taxon>Bacteria</taxon>
        <taxon>Pseudomonadati</taxon>
        <taxon>Bacteroidota</taxon>
        <taxon>Chitinophagia</taxon>
        <taxon>Chitinophagales</taxon>
        <taxon>Chitinophagaceae</taxon>
        <taxon>Chitinophaga</taxon>
    </lineage>
</organism>
<proteinExistence type="predicted"/>
<evidence type="ECO:0000313" key="13">
    <source>
        <dbReference type="EMBL" id="RFS24461.1"/>
    </source>
</evidence>
<name>A0A3E1YD65_9BACT</name>
<evidence type="ECO:0000256" key="2">
    <source>
        <dbReference type="ARBA" id="ARBA00022475"/>
    </source>
</evidence>
<keyword evidence="3" id="KW-0645">Protease</keyword>
<evidence type="ECO:0000256" key="11">
    <source>
        <dbReference type="SAM" id="Phobius"/>
    </source>
</evidence>
<evidence type="ECO:0000256" key="1">
    <source>
        <dbReference type="ARBA" id="ARBA00001947"/>
    </source>
</evidence>
<dbReference type="EMBL" id="QPMM01000002">
    <property type="protein sequence ID" value="RFS24461.1"/>
    <property type="molecule type" value="Genomic_DNA"/>
</dbReference>
<evidence type="ECO:0000256" key="3">
    <source>
        <dbReference type="ARBA" id="ARBA00022670"/>
    </source>
</evidence>
<evidence type="ECO:0000256" key="5">
    <source>
        <dbReference type="ARBA" id="ARBA00022723"/>
    </source>
</evidence>
<keyword evidence="5" id="KW-0479">Metal-binding</keyword>
<dbReference type="PANTHER" id="PTHR43221:SF2">
    <property type="entry name" value="PROTEASE HTPX HOMOLOG"/>
    <property type="match status" value="1"/>
</dbReference>
<evidence type="ECO:0000256" key="7">
    <source>
        <dbReference type="ARBA" id="ARBA00022833"/>
    </source>
</evidence>
<gene>
    <name evidence="13" type="ORF">DVR12_04420</name>
</gene>
<reference evidence="13 14" key="1">
    <citation type="submission" date="2018-07" db="EMBL/GenBank/DDBJ databases">
        <title>Chitinophaga K2CV101002-2 sp. nov., isolated from a monsoon evergreen broad-leaved forest soil.</title>
        <authorList>
            <person name="Lv Y."/>
        </authorList>
    </citation>
    <scope>NUCLEOTIDE SEQUENCE [LARGE SCALE GENOMIC DNA]</scope>
    <source>
        <strain evidence="13 14">GDMCC 1.1288</strain>
    </source>
</reference>
<dbReference type="Pfam" id="PF01435">
    <property type="entry name" value="Peptidase_M48"/>
    <property type="match status" value="1"/>
</dbReference>
<protein>
    <recommendedName>
        <fullName evidence="12">Peptidase M48 domain-containing protein</fullName>
    </recommendedName>
</protein>
<dbReference type="Proteomes" id="UP000260644">
    <property type="component" value="Unassembled WGS sequence"/>
</dbReference>
<keyword evidence="6" id="KW-0378">Hydrolase</keyword>
<keyword evidence="9" id="KW-0482">Metalloprotease</keyword>
<dbReference type="GO" id="GO:0046872">
    <property type="term" value="F:metal ion binding"/>
    <property type="evidence" value="ECO:0007669"/>
    <property type="project" value="UniProtKB-KW"/>
</dbReference>
<evidence type="ECO:0000313" key="14">
    <source>
        <dbReference type="Proteomes" id="UP000260644"/>
    </source>
</evidence>